<evidence type="ECO:0000256" key="3">
    <source>
        <dbReference type="ARBA" id="ARBA00022801"/>
    </source>
</evidence>
<organism evidence="9 10">
    <name type="scientific">candidate division Kazan bacterium RIFCSPLOWO2_01_FULL_48_13</name>
    <dbReference type="NCBI Taxonomy" id="1798539"/>
    <lineage>
        <taxon>Bacteria</taxon>
        <taxon>Bacteria division Kazan-3B-28</taxon>
    </lineage>
</organism>
<keyword evidence="7" id="KW-0472">Membrane</keyword>
<dbReference type="SUPFAM" id="SSF51283">
    <property type="entry name" value="dUTPase-like"/>
    <property type="match status" value="1"/>
</dbReference>
<dbReference type="GO" id="GO:0006226">
    <property type="term" value="P:dUMP biosynthetic process"/>
    <property type="evidence" value="ECO:0007669"/>
    <property type="project" value="InterPro"/>
</dbReference>
<dbReference type="Proteomes" id="UP000179010">
    <property type="component" value="Unassembled WGS sequence"/>
</dbReference>
<proteinExistence type="inferred from homology"/>
<evidence type="ECO:0000256" key="1">
    <source>
        <dbReference type="ARBA" id="ARBA00006581"/>
    </source>
</evidence>
<evidence type="ECO:0000256" key="6">
    <source>
        <dbReference type="SAM" id="MobiDB-lite"/>
    </source>
</evidence>
<dbReference type="InterPro" id="IPR008181">
    <property type="entry name" value="dUTPase"/>
</dbReference>
<comment type="caution">
    <text evidence="9">The sequence shown here is derived from an EMBL/GenBank/DDBJ whole genome shotgun (WGS) entry which is preliminary data.</text>
</comment>
<feature type="region of interest" description="Disordered" evidence="6">
    <location>
        <begin position="128"/>
        <end position="147"/>
    </location>
</feature>
<evidence type="ECO:0000256" key="7">
    <source>
        <dbReference type="SAM" id="Phobius"/>
    </source>
</evidence>
<dbReference type="NCBIfam" id="NF001862">
    <property type="entry name" value="PRK00601.1"/>
    <property type="match status" value="1"/>
</dbReference>
<dbReference type="InterPro" id="IPR033704">
    <property type="entry name" value="dUTPase_trimeric"/>
</dbReference>
<dbReference type="PANTHER" id="PTHR11241">
    <property type="entry name" value="DEOXYURIDINE 5'-TRIPHOSPHATE NUCLEOTIDOHYDROLASE"/>
    <property type="match status" value="1"/>
</dbReference>
<dbReference type="GO" id="GO:0000287">
    <property type="term" value="F:magnesium ion binding"/>
    <property type="evidence" value="ECO:0007669"/>
    <property type="project" value="InterPro"/>
</dbReference>
<dbReference type="EC" id="3.6.1.23" evidence="2"/>
<keyword evidence="3" id="KW-0378">Hydrolase</keyword>
<dbReference type="GO" id="GO:0004170">
    <property type="term" value="F:dUTP diphosphatase activity"/>
    <property type="evidence" value="ECO:0007669"/>
    <property type="project" value="UniProtKB-EC"/>
</dbReference>
<dbReference type="AlphaFoldDB" id="A0A1F4PPV1"/>
<evidence type="ECO:0000256" key="5">
    <source>
        <dbReference type="ARBA" id="ARBA00047686"/>
    </source>
</evidence>
<evidence type="ECO:0000256" key="4">
    <source>
        <dbReference type="ARBA" id="ARBA00023080"/>
    </source>
</evidence>
<keyword evidence="4" id="KW-0546">Nucleotide metabolism</keyword>
<accession>A0A1F4PPV1</accession>
<comment type="catalytic activity">
    <reaction evidence="5">
        <text>dUTP + H2O = dUMP + diphosphate + H(+)</text>
        <dbReference type="Rhea" id="RHEA:10248"/>
        <dbReference type="ChEBI" id="CHEBI:15377"/>
        <dbReference type="ChEBI" id="CHEBI:15378"/>
        <dbReference type="ChEBI" id="CHEBI:33019"/>
        <dbReference type="ChEBI" id="CHEBI:61555"/>
        <dbReference type="ChEBI" id="CHEBI:246422"/>
        <dbReference type="EC" id="3.6.1.23"/>
    </reaction>
</comment>
<feature type="transmembrane region" description="Helical" evidence="7">
    <location>
        <begin position="36"/>
        <end position="55"/>
    </location>
</feature>
<dbReference type="PANTHER" id="PTHR11241:SF0">
    <property type="entry name" value="DEOXYURIDINE 5'-TRIPHOSPHATE NUCLEOTIDOHYDROLASE"/>
    <property type="match status" value="1"/>
</dbReference>
<evidence type="ECO:0000313" key="10">
    <source>
        <dbReference type="Proteomes" id="UP000179010"/>
    </source>
</evidence>
<dbReference type="EMBL" id="METE01000002">
    <property type="protein sequence ID" value="OGB85616.1"/>
    <property type="molecule type" value="Genomic_DNA"/>
</dbReference>
<name>A0A1F4PPV1_UNCK3</name>
<keyword evidence="7" id="KW-0812">Transmembrane</keyword>
<gene>
    <name evidence="9" type="ORF">A2994_01020</name>
</gene>
<dbReference type="Pfam" id="PF00692">
    <property type="entry name" value="dUTPase"/>
    <property type="match status" value="1"/>
</dbReference>
<reference evidence="9 10" key="1">
    <citation type="journal article" date="2016" name="Nat. Commun.">
        <title>Thousands of microbial genomes shed light on interconnected biogeochemical processes in an aquifer system.</title>
        <authorList>
            <person name="Anantharaman K."/>
            <person name="Brown C.T."/>
            <person name="Hug L.A."/>
            <person name="Sharon I."/>
            <person name="Castelle C.J."/>
            <person name="Probst A.J."/>
            <person name="Thomas B.C."/>
            <person name="Singh A."/>
            <person name="Wilkins M.J."/>
            <person name="Karaoz U."/>
            <person name="Brodie E.L."/>
            <person name="Williams K.H."/>
            <person name="Hubbard S.S."/>
            <person name="Banfield J.F."/>
        </authorList>
    </citation>
    <scope>NUCLEOTIDE SEQUENCE [LARGE SCALE GENOMIC DNA]</scope>
</reference>
<sequence length="147" mass="16299">MKHIQGILVEGSEKEESDEEDLKLEWVYWLEPGESVLAGIGFITAMPFPMFYLVAPRSGLASKHRITIGNAPGTVDPDYRGEVGVVLVNEGMVRFQLKKDMRIAQIVFITALIPQINLVSIRTELDETERGSGGFGSTGLYDEPDRT</sequence>
<dbReference type="CDD" id="cd07557">
    <property type="entry name" value="trimeric_dUTPase"/>
    <property type="match status" value="1"/>
</dbReference>
<evidence type="ECO:0000313" key="9">
    <source>
        <dbReference type="EMBL" id="OGB85616.1"/>
    </source>
</evidence>
<dbReference type="NCBIfam" id="TIGR00576">
    <property type="entry name" value="dut"/>
    <property type="match status" value="1"/>
</dbReference>
<feature type="domain" description="dUTPase-like" evidence="8">
    <location>
        <begin position="21"/>
        <end position="139"/>
    </location>
</feature>
<dbReference type="InterPro" id="IPR036157">
    <property type="entry name" value="dUTPase-like_sf"/>
</dbReference>
<dbReference type="InterPro" id="IPR029054">
    <property type="entry name" value="dUTPase-like"/>
</dbReference>
<comment type="similarity">
    <text evidence="1">Belongs to the dUTPase family.</text>
</comment>
<evidence type="ECO:0000259" key="8">
    <source>
        <dbReference type="Pfam" id="PF00692"/>
    </source>
</evidence>
<dbReference type="Gene3D" id="2.70.40.10">
    <property type="match status" value="1"/>
</dbReference>
<keyword evidence="7" id="KW-1133">Transmembrane helix</keyword>
<dbReference type="STRING" id="1798539.A2994_01020"/>
<evidence type="ECO:0000256" key="2">
    <source>
        <dbReference type="ARBA" id="ARBA00012379"/>
    </source>
</evidence>
<protein>
    <recommendedName>
        <fullName evidence="2">dUTP diphosphatase</fullName>
        <ecNumber evidence="2">3.6.1.23</ecNumber>
    </recommendedName>
</protein>
<dbReference type="GO" id="GO:0046081">
    <property type="term" value="P:dUTP catabolic process"/>
    <property type="evidence" value="ECO:0007669"/>
    <property type="project" value="InterPro"/>
</dbReference>